<dbReference type="GO" id="GO:0031901">
    <property type="term" value="C:early endosome membrane"/>
    <property type="evidence" value="ECO:0007669"/>
    <property type="project" value="TreeGrafter"/>
</dbReference>
<evidence type="ECO:0000313" key="3">
    <source>
        <dbReference type="EMBL" id="RXN16114.1"/>
    </source>
</evidence>
<dbReference type="CDD" id="cd06866">
    <property type="entry name" value="PX_SNX8_Mvp1p_like"/>
    <property type="match status" value="1"/>
</dbReference>
<dbReference type="PANTHER" id="PTHR46571:SF1">
    <property type="entry name" value="SORTING NEXIN-8"/>
    <property type="match status" value="1"/>
</dbReference>
<dbReference type="CDD" id="cd07597">
    <property type="entry name" value="BAR_SNX8"/>
    <property type="match status" value="1"/>
</dbReference>
<dbReference type="SMART" id="SM00312">
    <property type="entry name" value="PX"/>
    <property type="match status" value="1"/>
</dbReference>
<keyword evidence="4" id="KW-1185">Reference proteome</keyword>
<dbReference type="Pfam" id="PF00787">
    <property type="entry name" value="PX"/>
    <property type="match status" value="1"/>
</dbReference>
<dbReference type="InterPro" id="IPR036871">
    <property type="entry name" value="PX_dom_sf"/>
</dbReference>
<evidence type="ECO:0000313" key="4">
    <source>
        <dbReference type="Proteomes" id="UP000290572"/>
    </source>
</evidence>
<comment type="caution">
    <text evidence="3">The sequence shown here is derived from an EMBL/GenBank/DDBJ whole genome shotgun (WGS) entry which is preliminary data.</text>
</comment>
<dbReference type="Gene3D" id="3.40.50.150">
    <property type="entry name" value="Vaccinia Virus protein VP39"/>
    <property type="match status" value="1"/>
</dbReference>
<dbReference type="InterPro" id="IPR029063">
    <property type="entry name" value="SAM-dependent_MTases_sf"/>
</dbReference>
<dbReference type="InterPro" id="IPR028662">
    <property type="entry name" value="SNX8/Mvp1"/>
</dbReference>
<dbReference type="GO" id="GO:0006886">
    <property type="term" value="P:intracellular protein transport"/>
    <property type="evidence" value="ECO:0007669"/>
    <property type="project" value="TreeGrafter"/>
</dbReference>
<reference evidence="3 4" key="1">
    <citation type="submission" date="2018-03" db="EMBL/GenBank/DDBJ databases">
        <title>Draft genome sequence of Rohu Carp (Labeo rohita).</title>
        <authorList>
            <person name="Das P."/>
            <person name="Kushwaha B."/>
            <person name="Joshi C.G."/>
            <person name="Kumar D."/>
            <person name="Nagpure N.S."/>
            <person name="Sahoo L."/>
            <person name="Das S.P."/>
            <person name="Bit A."/>
            <person name="Patnaik S."/>
            <person name="Meher P.K."/>
            <person name="Jayasankar P."/>
            <person name="Koringa P.G."/>
            <person name="Patel N.V."/>
            <person name="Hinsu A.T."/>
            <person name="Kumar R."/>
            <person name="Pandey M."/>
            <person name="Agarwal S."/>
            <person name="Srivastava S."/>
            <person name="Singh M."/>
            <person name="Iquebal M.A."/>
            <person name="Jaiswal S."/>
            <person name="Angadi U.B."/>
            <person name="Kumar N."/>
            <person name="Raza M."/>
            <person name="Shah T.M."/>
            <person name="Rai A."/>
            <person name="Jena J.K."/>
        </authorList>
    </citation>
    <scope>NUCLEOTIDE SEQUENCE [LARGE SCALE GENOMIC DNA]</scope>
    <source>
        <strain evidence="3">DASCIFA01</strain>
        <tissue evidence="3">Testis</tissue>
    </source>
</reference>
<dbReference type="GO" id="GO:0032259">
    <property type="term" value="P:methylation"/>
    <property type="evidence" value="ECO:0007669"/>
    <property type="project" value="InterPro"/>
</dbReference>
<evidence type="ECO:0000256" key="1">
    <source>
        <dbReference type="ARBA" id="ARBA00004287"/>
    </source>
</evidence>
<dbReference type="Pfam" id="PF01728">
    <property type="entry name" value="FtsJ"/>
    <property type="match status" value="1"/>
</dbReference>
<gene>
    <name evidence="3" type="ORF">ROHU_027722</name>
</gene>
<comment type="subcellular location">
    <subcellularLocation>
        <location evidence="1">Membrane</location>
        <topology evidence="1">Peripheral membrane protein</topology>
        <orientation evidence="1">Cytoplasmic side</orientation>
    </subcellularLocation>
</comment>
<accession>A0A498M9Z7</accession>
<dbReference type="AlphaFoldDB" id="A0A498M9Z7"/>
<dbReference type="SUPFAM" id="SSF64268">
    <property type="entry name" value="PX domain"/>
    <property type="match status" value="1"/>
</dbReference>
<sequence>MMMMGDMTSQDEEMCDLVPAPSGRMARSVPSYYREIHQAICSRTDERVPISVFQRVLSRTSLSATVQNQIAEHVNSGDGFLNKVSLYKGLALIALAQQGKPPSPKLLENFIQEFPKPQLGEPKELQSLKMQPVQENPLNLSLTLAELLKKDTIKVELIPEKKGLFLKHVEYQVTSDRFTVSVYRRYTDFDVFHELLLQRYAYRVVPALPPKRALKGVLTSMSEREFIEGRRRALARFLNLVARHPVFSEDELVKTFLTFSGSDVQTKLRDACKKLGDEFMTCKYATQAKDYLPADIQSQFSSSRELIKNIHNSFQKLRDRAERMSERSKENATDLLMFGKELSSLGSDESPVPILASCKSPWAALRRSVKGLSVEFSLLSEKAAQQDLCERHEKGVLHEHQRVLQKYGVMKRQMMSATVQPKEQVSVEQLESRIVQQENAIQVMELRNYFSLFCLHQESQLIFTYLPITSHILGAFVDSQVQGHKEMGDVWQDLHSKLKSLFGDGVSSENVDIQQFCFPNKLKFDISNLVEGVNGVDLPKGSVIGIDILRIAPLDGAQLLSNHDITEPSTHMALERLLPEARADVILSDMAPNASGLRDLDHERLVTMCLSVLDLADKVLRPGGSLICKYWDGALAHKLQQRLSSMFQDVRTVKPRASRKESAELFFLARMFKMR</sequence>
<dbReference type="GO" id="GO:0005829">
    <property type="term" value="C:cytosol"/>
    <property type="evidence" value="ECO:0007669"/>
    <property type="project" value="GOC"/>
</dbReference>
<evidence type="ECO:0000259" key="2">
    <source>
        <dbReference type="PROSITE" id="PS50195"/>
    </source>
</evidence>
<dbReference type="PROSITE" id="PS50195">
    <property type="entry name" value="PX"/>
    <property type="match status" value="1"/>
</dbReference>
<feature type="domain" description="PX" evidence="2">
    <location>
        <begin position="149"/>
        <end position="263"/>
    </location>
</feature>
<keyword evidence="5" id="KW-1267">Proteomics identification</keyword>
<protein>
    <submittedName>
        <fullName evidence="3">Sorting nexin-8-like protein</fullName>
    </submittedName>
</protein>
<dbReference type="EMBL" id="QBIY01012807">
    <property type="protein sequence ID" value="RXN16114.1"/>
    <property type="molecule type" value="Genomic_DNA"/>
</dbReference>
<dbReference type="Gene3D" id="1.10.238.10">
    <property type="entry name" value="EF-hand"/>
    <property type="match status" value="1"/>
</dbReference>
<dbReference type="GO" id="GO:0034498">
    <property type="term" value="P:early endosome to Golgi transport"/>
    <property type="evidence" value="ECO:0007669"/>
    <property type="project" value="TreeGrafter"/>
</dbReference>
<dbReference type="STRING" id="84645.A0A498M9Z7"/>
<dbReference type="InterPro" id="IPR001683">
    <property type="entry name" value="PX_dom"/>
</dbReference>
<dbReference type="InterPro" id="IPR035704">
    <property type="entry name" value="SNX8/Mvp1_PX"/>
</dbReference>
<dbReference type="SUPFAM" id="SSF53335">
    <property type="entry name" value="S-adenosyl-L-methionine-dependent methyltransferases"/>
    <property type="match status" value="1"/>
</dbReference>
<dbReference type="GO" id="GO:0008168">
    <property type="term" value="F:methyltransferase activity"/>
    <property type="evidence" value="ECO:0007669"/>
    <property type="project" value="InterPro"/>
</dbReference>
<evidence type="ECO:0007829" key="5">
    <source>
        <dbReference type="PeptideAtlas" id="A0A498M9Z7"/>
    </source>
</evidence>
<dbReference type="Gene3D" id="3.30.1520.10">
    <property type="entry name" value="Phox-like domain"/>
    <property type="match status" value="1"/>
</dbReference>
<dbReference type="InterPro" id="IPR002877">
    <property type="entry name" value="RNA_MeTrfase_FtsJ_dom"/>
</dbReference>
<name>A0A498M9Z7_LABRO</name>
<dbReference type="Proteomes" id="UP000290572">
    <property type="component" value="Unassembled WGS sequence"/>
</dbReference>
<proteinExistence type="evidence at protein level"/>
<organism evidence="3 4">
    <name type="scientific">Labeo rohita</name>
    <name type="common">Indian major carp</name>
    <name type="synonym">Cyprinus rohita</name>
    <dbReference type="NCBI Taxonomy" id="84645"/>
    <lineage>
        <taxon>Eukaryota</taxon>
        <taxon>Metazoa</taxon>
        <taxon>Chordata</taxon>
        <taxon>Craniata</taxon>
        <taxon>Vertebrata</taxon>
        <taxon>Euteleostomi</taxon>
        <taxon>Actinopterygii</taxon>
        <taxon>Neopterygii</taxon>
        <taxon>Teleostei</taxon>
        <taxon>Ostariophysi</taxon>
        <taxon>Cypriniformes</taxon>
        <taxon>Cyprinidae</taxon>
        <taxon>Labeoninae</taxon>
        <taxon>Labeonini</taxon>
        <taxon>Labeo</taxon>
    </lineage>
</organism>
<dbReference type="GO" id="GO:0035091">
    <property type="term" value="F:phosphatidylinositol binding"/>
    <property type="evidence" value="ECO:0007669"/>
    <property type="project" value="InterPro"/>
</dbReference>
<dbReference type="PANTHER" id="PTHR46571">
    <property type="entry name" value="SORTING NEXIN-8"/>
    <property type="match status" value="1"/>
</dbReference>